<keyword evidence="9" id="KW-1185">Reference proteome</keyword>
<dbReference type="STRING" id="1842532.A7E78_02370"/>
<dbReference type="GO" id="GO:0002926">
    <property type="term" value="P:tRNA wobble base 5-methoxycarbonylmethyl-2-thiouridinylation"/>
    <property type="evidence" value="ECO:0007669"/>
    <property type="project" value="TreeGrafter"/>
</dbReference>
<evidence type="ECO:0000256" key="2">
    <source>
        <dbReference type="ARBA" id="ARBA00022485"/>
    </source>
</evidence>
<proteinExistence type="predicted"/>
<dbReference type="Pfam" id="PF16199">
    <property type="entry name" value="Radical_SAM_C"/>
    <property type="match status" value="1"/>
</dbReference>
<dbReference type="InterPro" id="IPR007197">
    <property type="entry name" value="rSAM"/>
</dbReference>
<dbReference type="SMART" id="SM00729">
    <property type="entry name" value="Elp3"/>
    <property type="match status" value="1"/>
</dbReference>
<dbReference type="InterPro" id="IPR023404">
    <property type="entry name" value="rSAM_horseshoe"/>
</dbReference>
<gene>
    <name evidence="8" type="ORF">A7E78_02370</name>
</gene>
<evidence type="ECO:0000313" key="9">
    <source>
        <dbReference type="Proteomes" id="UP000182517"/>
    </source>
</evidence>
<accession>A0A1L3GLI8</accession>
<evidence type="ECO:0000256" key="4">
    <source>
        <dbReference type="ARBA" id="ARBA00022723"/>
    </source>
</evidence>
<dbReference type="SFLD" id="SFLDG01086">
    <property type="entry name" value="elongater_protein-like"/>
    <property type="match status" value="1"/>
</dbReference>
<dbReference type="PANTHER" id="PTHR11135:SF0">
    <property type="entry name" value="ELONGATOR COMPLEX PROTEIN 3"/>
    <property type="match status" value="1"/>
</dbReference>
<comment type="cofactor">
    <cofactor evidence="1">
        <name>[4Fe-4S] cluster</name>
        <dbReference type="ChEBI" id="CHEBI:49883"/>
    </cofactor>
</comment>
<evidence type="ECO:0000313" key="8">
    <source>
        <dbReference type="EMBL" id="APG26799.1"/>
    </source>
</evidence>
<evidence type="ECO:0000259" key="7">
    <source>
        <dbReference type="PROSITE" id="PS51918"/>
    </source>
</evidence>
<dbReference type="InterPro" id="IPR032432">
    <property type="entry name" value="Radical_SAM_C"/>
</dbReference>
<dbReference type="GO" id="GO:0005737">
    <property type="term" value="C:cytoplasm"/>
    <property type="evidence" value="ECO:0007669"/>
    <property type="project" value="TreeGrafter"/>
</dbReference>
<reference evidence="8 9" key="1">
    <citation type="journal article" date="2017" name="Genome Announc.">
        <title>Complete Genome Sequences of Two Acetylene-Fermenting Pelobacter acetylenicus Strains.</title>
        <authorList>
            <person name="Sutton J.M."/>
            <person name="Baesman S.M."/>
            <person name="Fierst J.L."/>
            <person name="Poret-Peterson A.T."/>
            <person name="Oremland R.S."/>
            <person name="Dunlap D.S."/>
            <person name="Akob D.M."/>
        </authorList>
    </citation>
    <scope>NUCLEOTIDE SEQUENCE [LARGE SCALE GENOMIC DNA]</scope>
    <source>
        <strain evidence="8 9">SFB93</strain>
    </source>
</reference>
<dbReference type="PROSITE" id="PS51918">
    <property type="entry name" value="RADICAL_SAM"/>
    <property type="match status" value="1"/>
</dbReference>
<dbReference type="InterPro" id="IPR006638">
    <property type="entry name" value="Elp3/MiaA/NifB-like_rSAM"/>
</dbReference>
<dbReference type="CDD" id="cd01335">
    <property type="entry name" value="Radical_SAM"/>
    <property type="match status" value="1"/>
</dbReference>
<dbReference type="EMBL" id="CP015519">
    <property type="protein sequence ID" value="APG26799.1"/>
    <property type="molecule type" value="Genomic_DNA"/>
</dbReference>
<dbReference type="Gene3D" id="3.80.30.20">
    <property type="entry name" value="tm_1862 like domain"/>
    <property type="match status" value="1"/>
</dbReference>
<dbReference type="PANTHER" id="PTHR11135">
    <property type="entry name" value="HISTONE ACETYLTRANSFERASE-RELATED"/>
    <property type="match status" value="1"/>
</dbReference>
<protein>
    <recommendedName>
        <fullName evidence="7">Radical SAM core domain-containing protein</fullName>
    </recommendedName>
</protein>
<dbReference type="RefSeq" id="WP_072282759.1">
    <property type="nucleotide sequence ID" value="NZ_CP015519.1"/>
</dbReference>
<dbReference type="Pfam" id="PF04055">
    <property type="entry name" value="Radical_SAM"/>
    <property type="match status" value="1"/>
</dbReference>
<evidence type="ECO:0000256" key="5">
    <source>
        <dbReference type="ARBA" id="ARBA00023004"/>
    </source>
</evidence>
<dbReference type="InterPro" id="IPR058240">
    <property type="entry name" value="rSAM_sf"/>
</dbReference>
<name>A0A1L3GLI8_9BACT</name>
<evidence type="ECO:0000256" key="3">
    <source>
        <dbReference type="ARBA" id="ARBA00022691"/>
    </source>
</evidence>
<organism evidence="8 9">
    <name type="scientific">Syntrophotalea acetylenivorans</name>
    <dbReference type="NCBI Taxonomy" id="1842532"/>
    <lineage>
        <taxon>Bacteria</taxon>
        <taxon>Pseudomonadati</taxon>
        <taxon>Thermodesulfobacteriota</taxon>
        <taxon>Desulfuromonadia</taxon>
        <taxon>Desulfuromonadales</taxon>
        <taxon>Syntrophotaleaceae</taxon>
        <taxon>Syntrophotalea</taxon>
    </lineage>
</organism>
<dbReference type="GO" id="GO:0051539">
    <property type="term" value="F:4 iron, 4 sulfur cluster binding"/>
    <property type="evidence" value="ECO:0007669"/>
    <property type="project" value="UniProtKB-KW"/>
</dbReference>
<keyword evidence="4" id="KW-0479">Metal-binding</keyword>
<keyword evidence="3" id="KW-0949">S-adenosyl-L-methionine</keyword>
<dbReference type="AlphaFoldDB" id="A0A1L3GLI8"/>
<sequence>MKVYPFFIPHVGCPHRCRFCQQQKVSGHSSVPSPEQVANDLPLLLPEKGTGEVAFYGGSFTLLEPGLQMDYLQQVEPFIANGQVSGVRISTRPDAIGEEQLNLLQQGGVTTVELGCQSFSGEVLEAAGRGHGPQVVAPAVALLRSRSFQVGLQLMPGLPGSDSGEALQSLRKALDLRPDFLRIYPAVVLRDTALENDFLQGRYRPLCLDEAVDLCAEMLWHCREAGVPVIRLGLQSTASLVPDEALVAGPFHPAFGALVRSRLWRRALTTVLAGQGKFPVQVHPADLSDVLDQRRGNLDFFETRGQYLVLQSDPGMGRDHFEVNGQIHALQTAVNFPPIQTF</sequence>
<evidence type="ECO:0000256" key="1">
    <source>
        <dbReference type="ARBA" id="ARBA00001966"/>
    </source>
</evidence>
<dbReference type="GO" id="GO:0046872">
    <property type="term" value="F:metal ion binding"/>
    <property type="evidence" value="ECO:0007669"/>
    <property type="project" value="UniProtKB-KW"/>
</dbReference>
<dbReference type="InterPro" id="IPR039661">
    <property type="entry name" value="ELP3"/>
</dbReference>
<dbReference type="OrthoDB" id="9815044at2"/>
<dbReference type="Proteomes" id="UP000182517">
    <property type="component" value="Chromosome"/>
</dbReference>
<dbReference type="SFLD" id="SFLDS00029">
    <property type="entry name" value="Radical_SAM"/>
    <property type="match status" value="1"/>
</dbReference>
<dbReference type="SUPFAM" id="SSF102114">
    <property type="entry name" value="Radical SAM enzymes"/>
    <property type="match status" value="1"/>
</dbReference>
<evidence type="ECO:0000256" key="6">
    <source>
        <dbReference type="ARBA" id="ARBA00023014"/>
    </source>
</evidence>
<dbReference type="SFLD" id="SFLDG01082">
    <property type="entry name" value="B12-binding_domain_containing"/>
    <property type="match status" value="1"/>
</dbReference>
<dbReference type="GO" id="GO:0003824">
    <property type="term" value="F:catalytic activity"/>
    <property type="evidence" value="ECO:0007669"/>
    <property type="project" value="InterPro"/>
</dbReference>
<feature type="domain" description="Radical SAM core" evidence="7">
    <location>
        <begin position="1"/>
        <end position="223"/>
    </location>
</feature>
<keyword evidence="6" id="KW-0411">Iron-sulfur</keyword>
<keyword evidence="2" id="KW-0004">4Fe-4S</keyword>
<dbReference type="KEGG" id="pef:A7E78_02370"/>
<keyword evidence="5" id="KW-0408">Iron</keyword>